<accession>A0A8J2LKF5</accession>
<dbReference type="Pfam" id="PF00328">
    <property type="entry name" value="His_Phos_2"/>
    <property type="match status" value="1"/>
</dbReference>
<organism evidence="8 9">
    <name type="scientific">Allacma fusca</name>
    <dbReference type="NCBI Taxonomy" id="39272"/>
    <lineage>
        <taxon>Eukaryota</taxon>
        <taxon>Metazoa</taxon>
        <taxon>Ecdysozoa</taxon>
        <taxon>Arthropoda</taxon>
        <taxon>Hexapoda</taxon>
        <taxon>Collembola</taxon>
        <taxon>Symphypleona</taxon>
        <taxon>Sminthuridae</taxon>
        <taxon>Allacma</taxon>
    </lineage>
</organism>
<evidence type="ECO:0000256" key="7">
    <source>
        <dbReference type="SAM" id="SignalP"/>
    </source>
</evidence>
<keyword evidence="5" id="KW-1015">Disulfide bond</keyword>
<dbReference type="OrthoDB" id="5821688at2759"/>
<name>A0A8J2LKF5_9HEXA</name>
<dbReference type="InterPro" id="IPR000560">
    <property type="entry name" value="His_Pase_clade-2"/>
</dbReference>
<keyword evidence="6" id="KW-0325">Glycoprotein</keyword>
<evidence type="ECO:0000256" key="1">
    <source>
        <dbReference type="ARBA" id="ARBA00000032"/>
    </source>
</evidence>
<dbReference type="PANTHER" id="PTHR11567:SF211">
    <property type="entry name" value="PROSTATIC ACID PHOSPHATASE"/>
    <property type="match status" value="1"/>
</dbReference>
<evidence type="ECO:0000313" key="8">
    <source>
        <dbReference type="EMBL" id="CAG7824764.1"/>
    </source>
</evidence>
<evidence type="ECO:0000256" key="4">
    <source>
        <dbReference type="ARBA" id="ARBA00022801"/>
    </source>
</evidence>
<dbReference type="GO" id="GO:0003993">
    <property type="term" value="F:acid phosphatase activity"/>
    <property type="evidence" value="ECO:0007669"/>
    <property type="project" value="UniProtKB-EC"/>
</dbReference>
<dbReference type="InterPro" id="IPR033379">
    <property type="entry name" value="Acid_Pase_AS"/>
</dbReference>
<comment type="caution">
    <text evidence="8">The sequence shown here is derived from an EMBL/GenBank/DDBJ whole genome shotgun (WGS) entry which is preliminary data.</text>
</comment>
<dbReference type="PANTHER" id="PTHR11567">
    <property type="entry name" value="ACID PHOSPHATASE-RELATED"/>
    <property type="match status" value="1"/>
</dbReference>
<dbReference type="CDD" id="cd07061">
    <property type="entry name" value="HP_HAP_like"/>
    <property type="match status" value="1"/>
</dbReference>
<evidence type="ECO:0000256" key="3">
    <source>
        <dbReference type="ARBA" id="ARBA00022729"/>
    </source>
</evidence>
<proteinExistence type="predicted"/>
<keyword evidence="4" id="KW-0378">Hydrolase</keyword>
<dbReference type="InterPro" id="IPR050645">
    <property type="entry name" value="Histidine_acid_phosphatase"/>
</dbReference>
<protein>
    <recommendedName>
        <fullName evidence="2">acid phosphatase</fullName>
        <ecNumber evidence="2">3.1.3.2</ecNumber>
    </recommendedName>
</protein>
<keyword evidence="9" id="KW-1185">Reference proteome</keyword>
<reference evidence="8" key="1">
    <citation type="submission" date="2021-06" db="EMBL/GenBank/DDBJ databases">
        <authorList>
            <person name="Hodson N. C."/>
            <person name="Mongue J. A."/>
            <person name="Jaron S. K."/>
        </authorList>
    </citation>
    <scope>NUCLEOTIDE SEQUENCE</scope>
</reference>
<evidence type="ECO:0000256" key="5">
    <source>
        <dbReference type="ARBA" id="ARBA00023157"/>
    </source>
</evidence>
<comment type="catalytic activity">
    <reaction evidence="1">
        <text>a phosphate monoester + H2O = an alcohol + phosphate</text>
        <dbReference type="Rhea" id="RHEA:15017"/>
        <dbReference type="ChEBI" id="CHEBI:15377"/>
        <dbReference type="ChEBI" id="CHEBI:30879"/>
        <dbReference type="ChEBI" id="CHEBI:43474"/>
        <dbReference type="ChEBI" id="CHEBI:67140"/>
        <dbReference type="EC" id="3.1.3.2"/>
    </reaction>
</comment>
<evidence type="ECO:0000256" key="2">
    <source>
        <dbReference type="ARBA" id="ARBA00012646"/>
    </source>
</evidence>
<dbReference type="PROSITE" id="PS00616">
    <property type="entry name" value="HIS_ACID_PHOSPHAT_1"/>
    <property type="match status" value="1"/>
</dbReference>
<feature type="signal peptide" evidence="7">
    <location>
        <begin position="1"/>
        <end position="25"/>
    </location>
</feature>
<keyword evidence="3 7" id="KW-0732">Signal</keyword>
<feature type="chain" id="PRO_5035317525" description="acid phosphatase" evidence="7">
    <location>
        <begin position="26"/>
        <end position="369"/>
    </location>
</feature>
<evidence type="ECO:0000313" key="9">
    <source>
        <dbReference type="Proteomes" id="UP000708208"/>
    </source>
</evidence>
<gene>
    <name evidence="8" type="ORF">AFUS01_LOCUS34906</name>
</gene>
<dbReference type="AlphaFoldDB" id="A0A8J2LKF5"/>
<evidence type="ECO:0000256" key="6">
    <source>
        <dbReference type="ARBA" id="ARBA00023180"/>
    </source>
</evidence>
<dbReference type="Proteomes" id="UP000708208">
    <property type="component" value="Unassembled WGS sequence"/>
</dbReference>
<dbReference type="EMBL" id="CAJVCH010533908">
    <property type="protein sequence ID" value="CAG7824764.1"/>
    <property type="molecule type" value="Genomic_DNA"/>
</dbReference>
<dbReference type="EC" id="3.1.3.2" evidence="2"/>
<sequence length="369" mass="41960">MKPSLATKAFICYLISQLCVFSVKGSGSSLKSVQIVFRHGERTPRISYESSGESKLTNKGKKEILELGQYVQKRYRNFLKSDVDRRSVNFISSDMDRTLESASVFAYGLFQNLNEKSSWNDEGLQYEPTPIQSIPEHIDRYLQSTEPCPRYTEQLFPASTTECMEDIARENPEMINEFTKLTGNNVLLDPTTSGAAKADVIAVIGDQIRYNISNNLPLSDVGHKLSRFPIIFDISTKCQVYLFESVELQKLYSGPLLKSILDNFQAEKPKKLVAFSAHDRTLFGQLMILGLVPPEIPRTGSAMIYELYASDRRPSQRFLKIYYRNGKGLELKEIKVPGCGERCYLEHFLKIMQNVIPVNFVKECLLLDN</sequence>